<dbReference type="EC" id="2.7.7.105" evidence="5"/>
<dbReference type="Pfam" id="PF01983">
    <property type="entry name" value="CofC"/>
    <property type="match status" value="1"/>
</dbReference>
<feature type="binding site" evidence="5">
    <location>
        <position position="141"/>
    </location>
    <ligand>
        <name>phosphoenolpyruvate</name>
        <dbReference type="ChEBI" id="CHEBI:58702"/>
    </ligand>
</feature>
<keyword evidence="3 5" id="KW-0547">Nucleotide-binding</keyword>
<dbReference type="GO" id="GO:0043814">
    <property type="term" value="F:phospholactate guanylyltransferase activity"/>
    <property type="evidence" value="ECO:0007669"/>
    <property type="project" value="InterPro"/>
</dbReference>
<dbReference type="EMBL" id="JACCAB010000001">
    <property type="protein sequence ID" value="NYG05976.1"/>
    <property type="molecule type" value="Genomic_DNA"/>
</dbReference>
<comment type="catalytic activity">
    <reaction evidence="5">
        <text>phosphoenolpyruvate + GTP + H(+) = enolpyruvoyl-2-diphospho-5'-guanosine + diphosphate</text>
        <dbReference type="Rhea" id="RHEA:30519"/>
        <dbReference type="ChEBI" id="CHEBI:15378"/>
        <dbReference type="ChEBI" id="CHEBI:33019"/>
        <dbReference type="ChEBI" id="CHEBI:37565"/>
        <dbReference type="ChEBI" id="CHEBI:58702"/>
        <dbReference type="ChEBI" id="CHEBI:143701"/>
        <dbReference type="EC" id="2.7.7.105"/>
    </reaction>
</comment>
<dbReference type="RefSeq" id="WP_179420526.1">
    <property type="nucleotide sequence ID" value="NZ_JACCAB010000001.1"/>
</dbReference>
<gene>
    <name evidence="5" type="primary">fbiD</name>
    <name evidence="6" type="ORF">BJ986_000463</name>
</gene>
<organism evidence="6 7">
    <name type="scientific">Pedococcus badiiscoriae</name>
    <dbReference type="NCBI Taxonomy" id="642776"/>
    <lineage>
        <taxon>Bacteria</taxon>
        <taxon>Bacillati</taxon>
        <taxon>Actinomycetota</taxon>
        <taxon>Actinomycetes</taxon>
        <taxon>Micrococcales</taxon>
        <taxon>Intrasporangiaceae</taxon>
        <taxon>Pedococcus</taxon>
    </lineage>
</organism>
<reference evidence="6 7" key="1">
    <citation type="submission" date="2020-07" db="EMBL/GenBank/DDBJ databases">
        <title>Sequencing the genomes of 1000 actinobacteria strains.</title>
        <authorList>
            <person name="Klenk H.-P."/>
        </authorList>
    </citation>
    <scope>NUCLEOTIDE SEQUENCE [LARGE SCALE GENOMIC DNA]</scope>
    <source>
        <strain evidence="6 7">DSM 23987</strain>
    </source>
</reference>
<sequence>MTTPTDWHLVVPVKGGATAKSRLHPASRVDREELALALATDCLSACCAGMPPGRVLVVTSDERVAQMAAGLGARVLDDPGEGLNGAVAAGRDLVFAEAPGSAVAVLLGDLPALRPQDLTTALRAAAAYPRAIVPDAQGAGTALLTSLVGEELAPSFGAGSASRHEGSGHRRLELDLPHLRTDVDDDASLQAALALGVGAATRHVLEGTPDTLPPMQASVHTFDEATGAGSALLDDGREVRFSPEVFAASALRHLRVGQRLSIDLAADTEISRLWIVGIGDDQRIG</sequence>
<evidence type="ECO:0000256" key="4">
    <source>
        <dbReference type="ARBA" id="ARBA00023134"/>
    </source>
</evidence>
<name>A0A852WKF9_9MICO</name>
<keyword evidence="2 5" id="KW-0548">Nucleotidyltransferase</keyword>
<dbReference type="SUPFAM" id="SSF53448">
    <property type="entry name" value="Nucleotide-diphospho-sugar transferases"/>
    <property type="match status" value="1"/>
</dbReference>
<dbReference type="PANTHER" id="PTHR40392:SF1">
    <property type="entry name" value="2-PHOSPHO-L-LACTATE GUANYLYLTRANSFERASE"/>
    <property type="match status" value="1"/>
</dbReference>
<keyword evidence="1 5" id="KW-0808">Transferase</keyword>
<feature type="binding site" evidence="5">
    <location>
        <position position="157"/>
    </location>
    <ligand>
        <name>phosphoenolpyruvate</name>
        <dbReference type="ChEBI" id="CHEBI:58702"/>
    </ligand>
</feature>
<feature type="binding site" evidence="5">
    <location>
        <position position="160"/>
    </location>
    <ligand>
        <name>phosphoenolpyruvate</name>
        <dbReference type="ChEBI" id="CHEBI:58702"/>
    </ligand>
</feature>
<dbReference type="GO" id="GO:0005525">
    <property type="term" value="F:GTP binding"/>
    <property type="evidence" value="ECO:0007669"/>
    <property type="project" value="UniProtKB-KW"/>
</dbReference>
<accession>A0A852WKF9</accession>
<dbReference type="GO" id="GO:0052645">
    <property type="term" value="P:F420-0 metabolic process"/>
    <property type="evidence" value="ECO:0007669"/>
    <property type="project" value="UniProtKB-UniRule"/>
</dbReference>
<dbReference type="NCBIfam" id="TIGR03552">
    <property type="entry name" value="F420_cofC"/>
    <property type="match status" value="1"/>
</dbReference>
<dbReference type="PANTHER" id="PTHR40392">
    <property type="entry name" value="2-PHOSPHO-L-LACTATE GUANYLYLTRANSFERASE"/>
    <property type="match status" value="1"/>
</dbReference>
<dbReference type="UniPathway" id="UPA00071"/>
<dbReference type="InterPro" id="IPR029044">
    <property type="entry name" value="Nucleotide-diphossugar_trans"/>
</dbReference>
<comment type="similarity">
    <text evidence="5">Belongs to the CofC family.</text>
</comment>
<comment type="function">
    <text evidence="5">Guanylyltransferase that catalyzes the activation of phosphoenolpyruvate (PEP) as enolpyruvoyl-2-diphospho-5'-guanosine, via the condensation of PEP with GTP. It is involved in the biosynthesis of coenzyme F420, a hydride carrier cofactor.</text>
</comment>
<proteinExistence type="inferred from homology"/>
<keyword evidence="4 5" id="KW-0342">GTP-binding</keyword>
<evidence type="ECO:0000313" key="6">
    <source>
        <dbReference type="EMBL" id="NYG05976.1"/>
    </source>
</evidence>
<evidence type="ECO:0000256" key="1">
    <source>
        <dbReference type="ARBA" id="ARBA00022679"/>
    </source>
</evidence>
<dbReference type="HAMAP" id="MF_02114">
    <property type="entry name" value="CofC"/>
    <property type="match status" value="1"/>
</dbReference>
<evidence type="ECO:0000256" key="3">
    <source>
        <dbReference type="ARBA" id="ARBA00022741"/>
    </source>
</evidence>
<dbReference type="Proteomes" id="UP000573599">
    <property type="component" value="Unassembled WGS sequence"/>
</dbReference>
<dbReference type="AlphaFoldDB" id="A0A852WKF9"/>
<evidence type="ECO:0000256" key="2">
    <source>
        <dbReference type="ARBA" id="ARBA00022695"/>
    </source>
</evidence>
<comment type="pathway">
    <text evidence="5">Cofactor biosynthesis; coenzyme F420 biosynthesis.</text>
</comment>
<dbReference type="Gene3D" id="3.90.550.10">
    <property type="entry name" value="Spore Coat Polysaccharide Biosynthesis Protein SpsA, Chain A"/>
    <property type="match status" value="1"/>
</dbReference>
<keyword evidence="7" id="KW-1185">Reference proteome</keyword>
<protein>
    <recommendedName>
        <fullName evidence="5">Phosphoenolpyruvate guanylyltransferase</fullName>
        <shortName evidence="5">PEP guanylyltransferase</shortName>
        <ecNumber evidence="5">2.7.7.105</ecNumber>
    </recommendedName>
</protein>
<comment type="caution">
    <text evidence="6">The sequence shown here is derived from an EMBL/GenBank/DDBJ whole genome shotgun (WGS) entry which is preliminary data.</text>
</comment>
<dbReference type="InterPro" id="IPR002835">
    <property type="entry name" value="CofC"/>
</dbReference>
<evidence type="ECO:0000313" key="7">
    <source>
        <dbReference type="Proteomes" id="UP000573599"/>
    </source>
</evidence>
<evidence type="ECO:0000256" key="5">
    <source>
        <dbReference type="HAMAP-Rule" id="MF_02114"/>
    </source>
</evidence>